<name>A0A3E1NQ12_9BACT</name>
<organism evidence="1 2">
    <name type="scientific">Deminuibacter soli</name>
    <dbReference type="NCBI Taxonomy" id="2291815"/>
    <lineage>
        <taxon>Bacteria</taxon>
        <taxon>Pseudomonadati</taxon>
        <taxon>Bacteroidota</taxon>
        <taxon>Chitinophagia</taxon>
        <taxon>Chitinophagales</taxon>
        <taxon>Chitinophagaceae</taxon>
        <taxon>Deminuibacter</taxon>
    </lineage>
</organism>
<gene>
    <name evidence="1" type="ORF">DXN05_03240</name>
</gene>
<proteinExistence type="predicted"/>
<evidence type="ECO:0000313" key="2">
    <source>
        <dbReference type="Proteomes" id="UP000261284"/>
    </source>
</evidence>
<keyword evidence="2" id="KW-1185">Reference proteome</keyword>
<dbReference type="Proteomes" id="UP000261284">
    <property type="component" value="Unassembled WGS sequence"/>
</dbReference>
<dbReference type="EMBL" id="QTJU01000001">
    <property type="protein sequence ID" value="RFM30000.1"/>
    <property type="molecule type" value="Genomic_DNA"/>
</dbReference>
<sequence length="68" mass="7369">MSSELSVGAKGWSKRPGFKCSPKEFYGQFLAKTLHGWDNRRVVWGTDLPVGGLPGIAGKKFKCLAVDG</sequence>
<accession>A0A3E1NQ12</accession>
<evidence type="ECO:0000313" key="1">
    <source>
        <dbReference type="EMBL" id="RFM30000.1"/>
    </source>
</evidence>
<protein>
    <submittedName>
        <fullName evidence="1">Uncharacterized protein</fullName>
    </submittedName>
</protein>
<dbReference type="AlphaFoldDB" id="A0A3E1NQ12"/>
<comment type="caution">
    <text evidence="1">The sequence shown here is derived from an EMBL/GenBank/DDBJ whole genome shotgun (WGS) entry which is preliminary data.</text>
</comment>
<reference evidence="1 2" key="1">
    <citation type="submission" date="2018-08" db="EMBL/GenBank/DDBJ databases">
        <title>Chitinophagaceae sp. K23C18032701, a novel bacterium isolated from forest soil.</title>
        <authorList>
            <person name="Wang C."/>
        </authorList>
    </citation>
    <scope>NUCLEOTIDE SEQUENCE [LARGE SCALE GENOMIC DNA]</scope>
    <source>
        <strain evidence="1 2">K23C18032701</strain>
    </source>
</reference>